<keyword evidence="2" id="KW-1185">Reference proteome</keyword>
<comment type="caution">
    <text evidence="1">The sequence shown here is derived from an EMBL/GenBank/DDBJ whole genome shotgun (WGS) entry which is preliminary data.</text>
</comment>
<evidence type="ECO:0000313" key="2">
    <source>
        <dbReference type="Proteomes" id="UP000274033"/>
    </source>
</evidence>
<accession>A0A3N9UAY4</accession>
<organism evidence="1 2">
    <name type="scientific">Lysinibacillus composti</name>
    <dbReference type="NCBI Taxonomy" id="720633"/>
    <lineage>
        <taxon>Bacteria</taxon>
        <taxon>Bacillati</taxon>
        <taxon>Bacillota</taxon>
        <taxon>Bacilli</taxon>
        <taxon>Bacillales</taxon>
        <taxon>Bacillaceae</taxon>
        <taxon>Lysinibacillus</taxon>
    </lineage>
</organism>
<dbReference type="EMBL" id="RRCT01000018">
    <property type="protein sequence ID" value="RQW73575.1"/>
    <property type="molecule type" value="Genomic_DNA"/>
</dbReference>
<name>A0A3N9UAY4_9BACI</name>
<protein>
    <submittedName>
        <fullName evidence="1">Uncharacterized protein</fullName>
    </submittedName>
</protein>
<dbReference type="RefSeq" id="WP_124766315.1">
    <property type="nucleotide sequence ID" value="NZ_JAFBDY010000017.1"/>
</dbReference>
<sequence length="163" mass="18859">MKNKRRLLGSTGLVVVFLMIVFLITPNFVLSLITADINLEGENFNGIHLNENISKLNPDSISKDTLNPNFYYLSNGVRVITDENKNIKNIAITHDTDINIKTSRGISVGAPLENVIESYGEDYYKRREQGVEIMVYVDKNKFLEFWYWDHEVQEIRLGYNRIN</sequence>
<dbReference type="AlphaFoldDB" id="A0A3N9UAY4"/>
<gene>
    <name evidence="1" type="ORF">EBB45_15830</name>
</gene>
<reference evidence="1 2" key="1">
    <citation type="journal article" date="2013" name="J. Microbiol.">
        <title>Lysinibacillus chungkukjangi sp. nov., isolated from Chungkukjang, Korean fermented soybean food.</title>
        <authorList>
            <person name="Kim S.J."/>
            <person name="Jang Y.H."/>
            <person name="Hamada M."/>
            <person name="Ahn J.H."/>
            <person name="Weon H.Y."/>
            <person name="Suzuki K."/>
            <person name="Whang K.S."/>
            <person name="Kwon S.W."/>
        </authorList>
    </citation>
    <scope>NUCLEOTIDE SEQUENCE [LARGE SCALE GENOMIC DNA]</scope>
    <source>
        <strain evidence="1 2">MCCC 1A12701</strain>
    </source>
</reference>
<dbReference type="Proteomes" id="UP000274033">
    <property type="component" value="Unassembled WGS sequence"/>
</dbReference>
<evidence type="ECO:0000313" key="1">
    <source>
        <dbReference type="EMBL" id="RQW73575.1"/>
    </source>
</evidence>
<proteinExistence type="predicted"/>
<dbReference type="OrthoDB" id="1912519at2"/>